<dbReference type="GO" id="GO:0005768">
    <property type="term" value="C:endosome"/>
    <property type="evidence" value="ECO:0007669"/>
    <property type="project" value="UniProtKB-ARBA"/>
</dbReference>
<evidence type="ECO:0000259" key="6">
    <source>
        <dbReference type="PROSITE" id="PS51207"/>
    </source>
</evidence>
<sequence>MLRGRRIETVRELVEDVKRRIILWLFFVFGLSYLLSLTRDSLWFNLPVSVLILAAVGYFSYDLEVHKRVDAWHTHSHLSYLMKYQLSPNDPLLQPPPLSARWRRKIDSPAVEASLDEFSRRIVQEFVTDLWFASLSPDKDVPLQIQSLINDLFGEIGRRVKRINLISLVTRDLVDLVGNHFELFRQTKDGVKHFDALSTEAREESLKLVLRKSNKLHPALFSPDSEVKQVLQQLMSGVVAILLRPEDAQCSLLRGLARELLACAVLRPVMNFASPVFINKAIEQATSAPKEKPQANKLEKVPTDGSSNGKSIKGESSRQSKASEDLSRSEHSRDDARESMDHVDSYGKQDDWAQVLEAVSKRRTTTLAPENLDNLWTKGRNYKVKDSERVPAKSSKTEILSGSSRTTSDTSQKLTAEKHSLAPTSSRSPGSSVLSKPNYDLQSEFDMKLVSKDKPASNHGYKFSPGEAIYGSSPQSSEALPARHSASSRTTLDTAKDKEDKPFKESMGIELHHPQNRNAKSRLDGLQKHQKTPFSQDWSLNYWDNPQMRLSTGNAGYDQVADWLNDSDGLGGQYLNQPATCKLNCMVVGAHLEKLSSKTFAVYSIAVTDSDDNTWFVERRYRNFEQLHRNLRDLPQYNLQLPPKRILSSSLDDAFVRDRCILLDKYLKDLLSIPSIAELHEVWDFLSVTSKKYAYAKSPSVMRTIAVNVDDAVDDVFRQLKGVFGAPSSPTRESLSSMDPFKKNSSSVTSSVGHISHLEREKLDQFSDDEFVEHPDEESDSLLEGWHSDSELQVADSRNNALLQGRIIESGKDTKGVKKRIKRVGSDLLPGEALAGQVDEDLGVPPEWSPPKVTVPLLNLVDGIFQLQRRGWLRRQVFWMAKQILQLGMGDAVDDWLVTKVRWMRREDVVSSSIRLIQETLWPGGVFITKVQKDGNTSSEVVKPTRSDQSAIFESQLEASRCAHAVHEVLVEGGPAALVSLVGRKQYTKCAKDIYYFLQSTVFLKQLAYSVLETLVAATFPELTRLIIDIRKGRGQFVI</sequence>
<feature type="region of interest" description="Disordered" evidence="3">
    <location>
        <begin position="287"/>
        <end position="346"/>
    </location>
</feature>
<dbReference type="SMART" id="SM00312">
    <property type="entry name" value="PX"/>
    <property type="match status" value="1"/>
</dbReference>
<dbReference type="SMART" id="SM00313">
    <property type="entry name" value="PXA"/>
    <property type="match status" value="1"/>
</dbReference>
<feature type="compositionally biased region" description="Polar residues" evidence="3">
    <location>
        <begin position="397"/>
        <end position="414"/>
    </location>
</feature>
<dbReference type="Pfam" id="PF00787">
    <property type="entry name" value="PX"/>
    <property type="match status" value="1"/>
</dbReference>
<organism evidence="7 8">
    <name type="scientific">Ceratopteris richardii</name>
    <name type="common">Triangle waterfern</name>
    <dbReference type="NCBI Taxonomy" id="49495"/>
    <lineage>
        <taxon>Eukaryota</taxon>
        <taxon>Viridiplantae</taxon>
        <taxon>Streptophyta</taxon>
        <taxon>Embryophyta</taxon>
        <taxon>Tracheophyta</taxon>
        <taxon>Polypodiopsida</taxon>
        <taxon>Polypodiidae</taxon>
        <taxon>Polypodiales</taxon>
        <taxon>Pteridineae</taxon>
        <taxon>Pteridaceae</taxon>
        <taxon>Parkerioideae</taxon>
        <taxon>Ceratopteris</taxon>
    </lineage>
</organism>
<feature type="region of interest" description="Disordered" evidence="3">
    <location>
        <begin position="727"/>
        <end position="748"/>
    </location>
</feature>
<evidence type="ECO:0000313" key="8">
    <source>
        <dbReference type="Proteomes" id="UP000825935"/>
    </source>
</evidence>
<evidence type="ECO:0000313" key="7">
    <source>
        <dbReference type="EMBL" id="KAH7443474.1"/>
    </source>
</evidence>
<dbReference type="Gene3D" id="3.30.1520.10">
    <property type="entry name" value="Phox-like domain"/>
    <property type="match status" value="1"/>
</dbReference>
<keyword evidence="4" id="KW-0472">Membrane</keyword>
<feature type="domain" description="PX" evidence="5">
    <location>
        <begin position="581"/>
        <end position="693"/>
    </location>
</feature>
<name>A0A8T2VBV8_CERRI</name>
<keyword evidence="4" id="KW-1133">Transmembrane helix</keyword>
<feature type="compositionally biased region" description="Polar residues" evidence="3">
    <location>
        <begin position="422"/>
        <end position="435"/>
    </location>
</feature>
<feature type="compositionally biased region" description="Polar residues" evidence="3">
    <location>
        <begin position="728"/>
        <end position="737"/>
    </location>
</feature>
<feature type="region of interest" description="Disordered" evidence="3">
    <location>
        <begin position="456"/>
        <end position="518"/>
    </location>
</feature>
<feature type="compositionally biased region" description="Basic and acidic residues" evidence="3">
    <location>
        <begin position="289"/>
        <end position="302"/>
    </location>
</feature>
<dbReference type="GO" id="GO:0035091">
    <property type="term" value="F:phosphatidylinositol binding"/>
    <property type="evidence" value="ECO:0007669"/>
    <property type="project" value="InterPro"/>
</dbReference>
<keyword evidence="8" id="KW-1185">Reference proteome</keyword>
<dbReference type="InterPro" id="IPR013937">
    <property type="entry name" value="Sorting_nexin_C"/>
</dbReference>
<accession>A0A8T2VBV8</accession>
<dbReference type="PROSITE" id="PS51207">
    <property type="entry name" value="PXA"/>
    <property type="match status" value="1"/>
</dbReference>
<dbReference type="EMBL" id="CM035407">
    <property type="protein sequence ID" value="KAH7443474.1"/>
    <property type="molecule type" value="Genomic_DNA"/>
</dbReference>
<feature type="compositionally biased region" description="Basic and acidic residues" evidence="3">
    <location>
        <begin position="494"/>
        <end position="504"/>
    </location>
</feature>
<evidence type="ECO:0000256" key="1">
    <source>
        <dbReference type="ARBA" id="ARBA00004496"/>
    </source>
</evidence>
<dbReference type="Proteomes" id="UP000825935">
    <property type="component" value="Chromosome 2"/>
</dbReference>
<dbReference type="GO" id="GO:0016020">
    <property type="term" value="C:membrane"/>
    <property type="evidence" value="ECO:0007669"/>
    <property type="project" value="UniProtKB-ARBA"/>
</dbReference>
<dbReference type="AlphaFoldDB" id="A0A8T2VBV8"/>
<keyword evidence="2" id="KW-0963">Cytoplasm</keyword>
<evidence type="ECO:0000259" key="5">
    <source>
        <dbReference type="PROSITE" id="PS50195"/>
    </source>
</evidence>
<dbReference type="InterPro" id="IPR051837">
    <property type="entry name" value="SortingNexin/PXDomain-PKLike"/>
</dbReference>
<feature type="region of interest" description="Disordered" evidence="3">
    <location>
        <begin position="386"/>
        <end position="438"/>
    </location>
</feature>
<dbReference type="InterPro" id="IPR001683">
    <property type="entry name" value="PX_dom"/>
</dbReference>
<dbReference type="InterPro" id="IPR003114">
    <property type="entry name" value="Phox_assoc"/>
</dbReference>
<dbReference type="SUPFAM" id="SSF64268">
    <property type="entry name" value="PX domain"/>
    <property type="match status" value="1"/>
</dbReference>
<dbReference type="PANTHER" id="PTHR22999:SF23">
    <property type="entry name" value="SORTING NEXIN-16"/>
    <property type="match status" value="1"/>
</dbReference>
<dbReference type="PANTHER" id="PTHR22999">
    <property type="entry name" value="PX SERINE/THREONINE KINASE PXK"/>
    <property type="match status" value="1"/>
</dbReference>
<proteinExistence type="predicted"/>
<feature type="compositionally biased region" description="Basic and acidic residues" evidence="3">
    <location>
        <begin position="312"/>
        <end position="346"/>
    </location>
</feature>
<feature type="transmembrane region" description="Helical" evidence="4">
    <location>
        <begin position="21"/>
        <end position="37"/>
    </location>
</feature>
<evidence type="ECO:0000256" key="3">
    <source>
        <dbReference type="SAM" id="MobiDB-lite"/>
    </source>
</evidence>
<protein>
    <submittedName>
        <fullName evidence="7">Uncharacterized protein</fullName>
    </submittedName>
</protein>
<keyword evidence="4" id="KW-0812">Transmembrane</keyword>
<gene>
    <name evidence="7" type="ORF">KP509_02G036500</name>
</gene>
<dbReference type="InterPro" id="IPR036871">
    <property type="entry name" value="PX_dom_sf"/>
</dbReference>
<evidence type="ECO:0000256" key="2">
    <source>
        <dbReference type="ARBA" id="ARBA00022490"/>
    </source>
</evidence>
<comment type="caution">
    <text evidence="7">The sequence shown here is derived from an EMBL/GenBank/DDBJ whole genome shotgun (WGS) entry which is preliminary data.</text>
</comment>
<dbReference type="OMA" id="REIHWLR"/>
<dbReference type="Pfam" id="PF08628">
    <property type="entry name" value="Nexin_C"/>
    <property type="match status" value="1"/>
</dbReference>
<dbReference type="OrthoDB" id="120967at2759"/>
<comment type="subcellular location">
    <subcellularLocation>
        <location evidence="1">Cytoplasm</location>
    </subcellularLocation>
</comment>
<feature type="domain" description="PXA" evidence="6">
    <location>
        <begin position="108"/>
        <end position="289"/>
    </location>
</feature>
<reference evidence="7" key="1">
    <citation type="submission" date="2021-08" db="EMBL/GenBank/DDBJ databases">
        <title>WGS assembly of Ceratopteris richardii.</title>
        <authorList>
            <person name="Marchant D.B."/>
            <person name="Chen G."/>
            <person name="Jenkins J."/>
            <person name="Shu S."/>
            <person name="Leebens-Mack J."/>
            <person name="Grimwood J."/>
            <person name="Schmutz J."/>
            <person name="Soltis P."/>
            <person name="Soltis D."/>
            <person name="Chen Z.-H."/>
        </authorList>
    </citation>
    <scope>NUCLEOTIDE SEQUENCE</scope>
    <source>
        <strain evidence="7">Whitten #5841</strain>
        <tissue evidence="7">Leaf</tissue>
    </source>
</reference>
<dbReference type="Pfam" id="PF02194">
    <property type="entry name" value="PXA"/>
    <property type="match status" value="1"/>
</dbReference>
<evidence type="ECO:0000256" key="4">
    <source>
        <dbReference type="SAM" id="Phobius"/>
    </source>
</evidence>
<dbReference type="PROSITE" id="PS50195">
    <property type="entry name" value="PX"/>
    <property type="match status" value="1"/>
</dbReference>